<evidence type="ECO:0000313" key="1">
    <source>
        <dbReference type="EMBL" id="SMF47529.1"/>
    </source>
</evidence>
<evidence type="ECO:0000313" key="2">
    <source>
        <dbReference type="Proteomes" id="UP000192936"/>
    </source>
</evidence>
<organism evidence="1 2">
    <name type="scientific">Azospirillum oryzae</name>
    <dbReference type="NCBI Taxonomy" id="286727"/>
    <lineage>
        <taxon>Bacteria</taxon>
        <taxon>Pseudomonadati</taxon>
        <taxon>Pseudomonadota</taxon>
        <taxon>Alphaproteobacteria</taxon>
        <taxon>Rhodospirillales</taxon>
        <taxon>Azospirillaceae</taxon>
        <taxon>Azospirillum</taxon>
    </lineage>
</organism>
<dbReference type="RefSeq" id="WP_085085419.1">
    <property type="nucleotide sequence ID" value="NZ_FXAK01000005.1"/>
</dbReference>
<dbReference type="Proteomes" id="UP000192936">
    <property type="component" value="Unassembled WGS sequence"/>
</dbReference>
<sequence length="77" mass="8774">MTVIKPPIRSSLETNDRHIIQRGFWCAIPMPKGTADCLMEAADAVVDIYLNDVAALRERHQTLAGGAEWDNRRRRVR</sequence>
<reference evidence="1 2" key="1">
    <citation type="submission" date="2017-04" db="EMBL/GenBank/DDBJ databases">
        <authorList>
            <person name="Afonso C.L."/>
            <person name="Miller P.J."/>
            <person name="Scott M.A."/>
            <person name="Spackman E."/>
            <person name="Goraichik I."/>
            <person name="Dimitrov K.M."/>
            <person name="Suarez D.L."/>
            <person name="Swayne D.E."/>
        </authorList>
    </citation>
    <scope>NUCLEOTIDE SEQUENCE [LARGE SCALE GENOMIC DNA]</scope>
    <source>
        <strain evidence="1 2">A2P</strain>
    </source>
</reference>
<dbReference type="EMBL" id="FXAK01000005">
    <property type="protein sequence ID" value="SMF47529.1"/>
    <property type="molecule type" value="Genomic_DNA"/>
</dbReference>
<name>A0A1X7F817_9PROT</name>
<protein>
    <submittedName>
        <fullName evidence="1">Uncharacterized protein</fullName>
    </submittedName>
</protein>
<dbReference type="STRING" id="286727.SAMN02982917_2326"/>
<dbReference type="AlphaFoldDB" id="A0A1X7F817"/>
<proteinExistence type="predicted"/>
<gene>
    <name evidence="1" type="ORF">SAMN02982917_2326</name>
</gene>
<accession>A0A1X7F817</accession>